<accession>A0A8I6THD2</accession>
<organism evidence="2 3">
    <name type="scientific">Cimex lectularius</name>
    <name type="common">Bed bug</name>
    <name type="synonym">Acanthia lectularia</name>
    <dbReference type="NCBI Taxonomy" id="79782"/>
    <lineage>
        <taxon>Eukaryota</taxon>
        <taxon>Metazoa</taxon>
        <taxon>Ecdysozoa</taxon>
        <taxon>Arthropoda</taxon>
        <taxon>Hexapoda</taxon>
        <taxon>Insecta</taxon>
        <taxon>Pterygota</taxon>
        <taxon>Neoptera</taxon>
        <taxon>Paraneoptera</taxon>
        <taxon>Hemiptera</taxon>
        <taxon>Heteroptera</taxon>
        <taxon>Panheteroptera</taxon>
        <taxon>Cimicomorpha</taxon>
        <taxon>Cimicidae</taxon>
        <taxon>Cimex</taxon>
    </lineage>
</organism>
<protein>
    <submittedName>
        <fullName evidence="2">Uncharacterized protein</fullName>
    </submittedName>
</protein>
<keyword evidence="3" id="KW-1185">Reference proteome</keyword>
<dbReference type="KEGG" id="clec:106666380"/>
<evidence type="ECO:0000256" key="1">
    <source>
        <dbReference type="SAM" id="SignalP"/>
    </source>
</evidence>
<dbReference type="AlphaFoldDB" id="A0A8I6THD2"/>
<name>A0A8I6THD2_CIMLE</name>
<reference evidence="2" key="1">
    <citation type="submission" date="2022-01" db="UniProtKB">
        <authorList>
            <consortium name="EnsemblMetazoa"/>
        </authorList>
    </citation>
    <scope>IDENTIFICATION</scope>
</reference>
<proteinExistence type="predicted"/>
<dbReference type="GeneID" id="106666380"/>
<sequence length="141" mass="16793">MADAPTQLILYKMSFLNLCLLSIYILSIKCNSPEIMDFISVDYIFGEGIKPLFMEQFQYVLSPDLYVKIVDLFELTNPQKAKEIMEKRFSHEEQTRVKKAVNMIMINYYRSMDGTDLDREEKEEDLEDFMEEYYDGYKDEL</sequence>
<feature type="chain" id="PRO_5035242875" evidence="1">
    <location>
        <begin position="31"/>
        <end position="141"/>
    </location>
</feature>
<feature type="signal peptide" evidence="1">
    <location>
        <begin position="1"/>
        <end position="30"/>
    </location>
</feature>
<keyword evidence="1" id="KW-0732">Signal</keyword>
<dbReference type="EnsemblMetazoa" id="XM_014393585.2">
    <property type="protein sequence ID" value="XP_014249071.1"/>
    <property type="gene ID" value="LOC106666380"/>
</dbReference>
<evidence type="ECO:0000313" key="2">
    <source>
        <dbReference type="EnsemblMetazoa" id="XP_014249071.1"/>
    </source>
</evidence>
<dbReference type="Proteomes" id="UP000494040">
    <property type="component" value="Unassembled WGS sequence"/>
</dbReference>
<evidence type="ECO:0000313" key="3">
    <source>
        <dbReference type="Proteomes" id="UP000494040"/>
    </source>
</evidence>
<dbReference type="RefSeq" id="XP_014249071.1">
    <property type="nucleotide sequence ID" value="XM_014393585.2"/>
</dbReference>